<comment type="caution">
    <text evidence="2">The sequence shown here is derived from an EMBL/GenBank/DDBJ whole genome shotgun (WGS) entry which is preliminary data.</text>
</comment>
<evidence type="ECO:0000313" key="2">
    <source>
        <dbReference type="EMBL" id="KND37266.1"/>
    </source>
</evidence>
<dbReference type="RefSeq" id="WP_050370338.1">
    <property type="nucleotide sequence ID" value="NZ_KQ257813.1"/>
</dbReference>
<dbReference type="OrthoDB" id="9814944at2"/>
<proteinExistence type="predicted"/>
<dbReference type="Proteomes" id="UP000037151">
    <property type="component" value="Unassembled WGS sequence"/>
</dbReference>
<dbReference type="EMBL" id="JPPY01000068">
    <property type="protein sequence ID" value="KND37266.1"/>
    <property type="molecule type" value="Genomic_DNA"/>
</dbReference>
<dbReference type="PATRIC" id="fig|42234.21.peg.2080"/>
<evidence type="ECO:0000313" key="3">
    <source>
        <dbReference type="Proteomes" id="UP000037151"/>
    </source>
</evidence>
<name>A0A0L0KHK3_9ACTN</name>
<protein>
    <submittedName>
        <fullName evidence="2">Uncharacterized protein</fullName>
    </submittedName>
</protein>
<organism evidence="2 3">
    <name type="scientific">Streptomyces acidiscabies</name>
    <dbReference type="NCBI Taxonomy" id="42234"/>
    <lineage>
        <taxon>Bacteria</taxon>
        <taxon>Bacillati</taxon>
        <taxon>Actinomycetota</taxon>
        <taxon>Actinomycetes</taxon>
        <taxon>Kitasatosporales</taxon>
        <taxon>Streptomycetaceae</taxon>
        <taxon>Streptomyces</taxon>
    </lineage>
</organism>
<sequence>MQLEKAAKNGFDAGAGRSLVMVGMGWCQCRRRRRRGRTSLVRQWDCTARELGAATARLGDDVHSVVEAMEAISAQLRHQGTPSKGFEKLLAVYRQRRHEAETPLPGGIDGAGGGAGYGSAPSVSSTATVAAQAGLGLPSGLGPIAGAMDPQQLA</sequence>
<gene>
    <name evidence="2" type="ORF">IQ63_10095</name>
</gene>
<dbReference type="AlphaFoldDB" id="A0A0L0KHK3"/>
<feature type="compositionally biased region" description="Gly residues" evidence="1">
    <location>
        <begin position="107"/>
        <end position="117"/>
    </location>
</feature>
<evidence type="ECO:0000256" key="1">
    <source>
        <dbReference type="SAM" id="MobiDB-lite"/>
    </source>
</evidence>
<accession>A0A0L0KHK3</accession>
<reference evidence="3" key="1">
    <citation type="submission" date="2014-07" db="EMBL/GenBank/DDBJ databases">
        <title>Genome sequencing of plant-pathogenic Streptomyces species.</title>
        <authorList>
            <person name="Harrison J."/>
            <person name="Sapp M."/>
            <person name="Thwaites R."/>
            <person name="Studholme D.J."/>
        </authorList>
    </citation>
    <scope>NUCLEOTIDE SEQUENCE [LARGE SCALE GENOMIC DNA]</scope>
    <source>
        <strain evidence="3">NCPPB 4445</strain>
    </source>
</reference>
<feature type="region of interest" description="Disordered" evidence="1">
    <location>
        <begin position="101"/>
        <end position="122"/>
    </location>
</feature>